<dbReference type="Pfam" id="PF00071">
    <property type="entry name" value="Ras"/>
    <property type="match status" value="1"/>
</dbReference>
<gene>
    <name evidence="10" type="primary">Rnd2</name>
    <name evidence="10" type="ORF">GTO95_0010901</name>
</gene>
<evidence type="ECO:0000259" key="8">
    <source>
        <dbReference type="Pfam" id="PF07292"/>
    </source>
</evidence>
<dbReference type="PANTHER" id="PTHR12622">
    <property type="entry name" value="DELTEX-RELATED"/>
    <property type="match status" value="1"/>
</dbReference>
<proteinExistence type="predicted"/>
<dbReference type="InterPro" id="IPR039396">
    <property type="entry name" value="Deltex_C"/>
</dbReference>
<feature type="region of interest" description="Disordered" evidence="7">
    <location>
        <begin position="346"/>
        <end position="376"/>
    </location>
</feature>
<sequence length="1417" mass="156976">MAEERRTVQVTGLPTGVSKERLADKLAIHFLRTRNGGGEITSITIPDDSSTTALITFEDSEGECRIFLQVAMTVDYGRLPDGRAAMRTLKKNFADVQFSFDQREELCTVKGRFSDIQDLANEVLSLLQTSEPAKSPVLKTSEKSPGPTGQEDHSQKAERKKENKMKERAPFPVPRSPSPLCPESTGAGHLDSTRHATEASEDFSLMMDSDIYKYIQKHGEEKYKQILCKHKVEVVDISTKDVTTLFLQSSLESLGSMESLQEAHWDLRSLYQEYENTLRKEQILKEGITESKLYCEILQFRYPKILLSEDDTYIYIIGSSSDVSEAKQYLLNIQIKQGSIGKYDSGSPSTLLPTRTSLDDKNDKHPKLTGSGKPDGSKDYRLAANFNSCREPVWKSKVLGDDDLFSRLGPSEGAHMFSRDFASQGSQAFSSGGFYLRDLKGPDRTSEDVLFKKYESSSAGSRIKDRRPFQSGTTVRATGPVKAVQGAAASSTFHHMDLFAGGEVLNDRALTTTSHNFEFKPLVQRSNSFSGRITSKEDRKPAGLNNIPTSQNRNSSSSPGKEDSATAQLFVSEVVWVYVKDAYSDRIASMTSGIQIKESKEKGSIKLLLVGLDQLKLSLCKQELQRLCSVVEMDLTSTEVSLSQLGVTHPKDETLEMFCKELKNKYEKIKIVTSDCSVRVWGPKELCVLVTYTLKEVFNAGSLKPQRSVSEAYPSAASLSSVVDTHEDEVQSSQTKETWVEEQHQDHYNSTLKGNPRDPSTRQQCQGSPSDPGTESPGAKLPLQSSTKTQDAQARVVPIETCIQCQNSSVSRTKCGILLCIDCQLKIHTSCRVCAQPSAVGIKGSMTYTELSTSLSGHPRDMTLKITYIIPDGIQGEGHPNPGSPFSGGAFDAYLPLNPKGKKLLSLLKKAFEQGLTFTIRAGKTEDRVTWGRIPHKTKMEGGKSGNGYPDATYLSNVLDMLKSFGIESIWRPRNNAFTFTADAGEREEGAAQVGRLLPEPLCDLCMRSSNARLCFMAPEGAERSCLMRSGRGLPRAFPFLLLPVAMPTASTAPPARRETPWPESAFYFRQNYVPTVFENYTASFEIEKQRIELNMWDTSGGALHSAGPDQILRLTPSEPDGSRPLSARLENVKYKDRVRGRVKAPVSALSLPRRGFGPLQLHFLLCNFLLLLTCEVLSDSAVRCARKKNERETALVTPRTGTMRIMSVILSQLATSTLPKGGPEESPSHSRGSRPGGPTEWREPVDSTEQGQGSSYYDNVRPLAYPDSDAVLICFDISRPETLDSVLKKWQGETQEFCPNAKVVLVGCKLDMRTDLNTLRELSKQRLIPVTHEQGSTLARQIGAVAYVECTSKVSENSVRDVFHITTLASVNRIHKNLKRSNSKRGLKRVSQLPGRTELLENPEMRKDRAKSCSIM</sequence>
<dbReference type="Gene3D" id="3.30.390.130">
    <property type="match status" value="1"/>
</dbReference>
<feature type="compositionally biased region" description="Basic and acidic residues" evidence="7">
    <location>
        <begin position="738"/>
        <end position="747"/>
    </location>
</feature>
<feature type="compositionally biased region" description="Basic and acidic residues" evidence="7">
    <location>
        <begin position="357"/>
        <end position="366"/>
    </location>
</feature>
<comment type="pathway">
    <text evidence="2">Protein modification; protein ubiquitination.</text>
</comment>
<dbReference type="Pfam" id="PF07292">
    <property type="entry name" value="NID"/>
    <property type="match status" value="1"/>
</dbReference>
<feature type="region of interest" description="Disordered" evidence="7">
    <location>
        <begin position="1383"/>
        <end position="1417"/>
    </location>
</feature>
<feature type="compositionally biased region" description="Basic and acidic residues" evidence="7">
    <location>
        <begin position="150"/>
        <end position="169"/>
    </location>
</feature>
<feature type="domain" description="NID" evidence="8">
    <location>
        <begin position="5"/>
        <end position="41"/>
    </location>
</feature>
<dbReference type="PROSITE" id="PS51419">
    <property type="entry name" value="RAB"/>
    <property type="match status" value="1"/>
</dbReference>
<feature type="region of interest" description="Disordered" evidence="7">
    <location>
        <begin position="530"/>
        <end position="563"/>
    </location>
</feature>
<dbReference type="SUPFAM" id="SSF52540">
    <property type="entry name" value="P-loop containing nucleoside triphosphate hydrolases"/>
    <property type="match status" value="1"/>
</dbReference>
<dbReference type="GO" id="GO:0003924">
    <property type="term" value="F:GTPase activity"/>
    <property type="evidence" value="ECO:0007669"/>
    <property type="project" value="InterPro"/>
</dbReference>
<dbReference type="SMART" id="SM00175">
    <property type="entry name" value="RAB"/>
    <property type="match status" value="1"/>
</dbReference>
<evidence type="ECO:0000313" key="10">
    <source>
        <dbReference type="EMBL" id="MBN3312071.1"/>
    </source>
</evidence>
<evidence type="ECO:0000256" key="1">
    <source>
        <dbReference type="ARBA" id="ARBA00000900"/>
    </source>
</evidence>
<evidence type="ECO:0000256" key="2">
    <source>
        <dbReference type="ARBA" id="ARBA00004906"/>
    </source>
</evidence>
<dbReference type="EMBL" id="JAAWVO010004104">
    <property type="protein sequence ID" value="MBN3312071.1"/>
    <property type="molecule type" value="Genomic_DNA"/>
</dbReference>
<name>A0A8J7T6Y4_ATRSP</name>
<feature type="compositionally biased region" description="Basic and acidic residues" evidence="7">
    <location>
        <begin position="1404"/>
        <end position="1417"/>
    </location>
</feature>
<feature type="compositionally biased region" description="Pro residues" evidence="7">
    <location>
        <begin position="171"/>
        <end position="180"/>
    </location>
</feature>
<evidence type="ECO:0000256" key="7">
    <source>
        <dbReference type="SAM" id="MobiDB-lite"/>
    </source>
</evidence>
<evidence type="ECO:0000256" key="3">
    <source>
        <dbReference type="ARBA" id="ARBA00012483"/>
    </source>
</evidence>
<feature type="non-terminal residue" evidence="10">
    <location>
        <position position="1417"/>
    </location>
</feature>
<dbReference type="Proteomes" id="UP000736164">
    <property type="component" value="Unassembled WGS sequence"/>
</dbReference>
<dbReference type="InterPro" id="IPR001806">
    <property type="entry name" value="Small_GTPase"/>
</dbReference>
<dbReference type="Gene3D" id="3.30.70.330">
    <property type="match status" value="1"/>
</dbReference>
<feature type="non-terminal residue" evidence="10">
    <location>
        <position position="1"/>
    </location>
</feature>
<dbReference type="InterPro" id="IPR039399">
    <property type="entry name" value="Deltex_C_sf"/>
</dbReference>
<dbReference type="InterPro" id="IPR009909">
    <property type="entry name" value="Nmi/IFP35_dom"/>
</dbReference>
<dbReference type="Gene3D" id="3.40.50.300">
    <property type="entry name" value="P-loop containing nucleotide triphosphate hydrolases"/>
    <property type="match status" value="2"/>
</dbReference>
<feature type="region of interest" description="Disordered" evidence="7">
    <location>
        <begin position="1217"/>
        <end position="1260"/>
    </location>
</feature>
<organism evidence="10 11">
    <name type="scientific">Atractosteus spatula</name>
    <name type="common">Alligator gar</name>
    <name type="synonym">Lepisosteus spatula</name>
    <dbReference type="NCBI Taxonomy" id="7917"/>
    <lineage>
        <taxon>Eukaryota</taxon>
        <taxon>Metazoa</taxon>
        <taxon>Chordata</taxon>
        <taxon>Craniata</taxon>
        <taxon>Vertebrata</taxon>
        <taxon>Euteleostomi</taxon>
        <taxon>Actinopterygii</taxon>
        <taxon>Neopterygii</taxon>
        <taxon>Holostei</taxon>
        <taxon>Semionotiformes</taxon>
        <taxon>Lepisosteidae</taxon>
        <taxon>Atractosteus</taxon>
    </lineage>
</organism>
<dbReference type="EC" id="2.3.2.27" evidence="3"/>
<feature type="compositionally biased region" description="Polar residues" evidence="7">
    <location>
        <begin position="346"/>
        <end position="356"/>
    </location>
</feature>
<dbReference type="UniPathway" id="UPA00143"/>
<keyword evidence="6" id="KW-0547">Nucleotide-binding</keyword>
<keyword evidence="11" id="KW-1185">Reference proteome</keyword>
<evidence type="ECO:0000256" key="5">
    <source>
        <dbReference type="ARBA" id="ARBA00022723"/>
    </source>
</evidence>
<dbReference type="PROSITE" id="PS51420">
    <property type="entry name" value="RHO"/>
    <property type="match status" value="1"/>
</dbReference>
<dbReference type="SMART" id="SM00174">
    <property type="entry name" value="RHO"/>
    <property type="match status" value="1"/>
</dbReference>
<dbReference type="InterPro" id="IPR039398">
    <property type="entry name" value="Deltex_fam"/>
</dbReference>
<evidence type="ECO:0000256" key="4">
    <source>
        <dbReference type="ARBA" id="ARBA00022679"/>
    </source>
</evidence>
<evidence type="ECO:0000313" key="11">
    <source>
        <dbReference type="Proteomes" id="UP000736164"/>
    </source>
</evidence>
<dbReference type="InterPro" id="IPR012677">
    <property type="entry name" value="Nucleotide-bd_a/b_plait_sf"/>
</dbReference>
<dbReference type="Pfam" id="PF18102">
    <property type="entry name" value="DTC"/>
    <property type="match status" value="1"/>
</dbReference>
<keyword evidence="4" id="KW-0808">Transferase</keyword>
<feature type="compositionally biased region" description="Polar residues" evidence="7">
    <location>
        <begin position="1248"/>
        <end position="1258"/>
    </location>
</feature>
<comment type="catalytic activity">
    <reaction evidence="1">
        <text>S-ubiquitinyl-[E2 ubiquitin-conjugating enzyme]-L-cysteine + [acceptor protein]-L-lysine = [E2 ubiquitin-conjugating enzyme]-L-cysteine + N(6)-ubiquitinyl-[acceptor protein]-L-lysine.</text>
        <dbReference type="EC" id="2.3.2.27"/>
    </reaction>
</comment>
<evidence type="ECO:0000259" key="9">
    <source>
        <dbReference type="Pfam" id="PF18102"/>
    </source>
</evidence>
<feature type="domain" description="Deltex C-terminal" evidence="9">
    <location>
        <begin position="843"/>
        <end position="967"/>
    </location>
</feature>
<dbReference type="InterPro" id="IPR027417">
    <property type="entry name" value="P-loop_NTPase"/>
</dbReference>
<reference evidence="10" key="1">
    <citation type="journal article" date="2021" name="Cell">
        <title>Tracing the genetic footprints of vertebrate landing in non-teleost ray-finned fishes.</title>
        <authorList>
            <person name="Bi X."/>
            <person name="Wang K."/>
            <person name="Yang L."/>
            <person name="Pan H."/>
            <person name="Jiang H."/>
            <person name="Wei Q."/>
            <person name="Fang M."/>
            <person name="Yu H."/>
            <person name="Zhu C."/>
            <person name="Cai Y."/>
            <person name="He Y."/>
            <person name="Gan X."/>
            <person name="Zeng H."/>
            <person name="Yu D."/>
            <person name="Zhu Y."/>
            <person name="Jiang H."/>
            <person name="Qiu Q."/>
            <person name="Yang H."/>
            <person name="Zhang Y.E."/>
            <person name="Wang W."/>
            <person name="Zhu M."/>
            <person name="He S."/>
            <person name="Zhang G."/>
        </authorList>
    </citation>
    <scope>NUCLEOTIDE SEQUENCE</scope>
    <source>
        <strain evidence="10">Allg_001</strain>
    </source>
</reference>
<dbReference type="GO" id="GO:0046872">
    <property type="term" value="F:metal ion binding"/>
    <property type="evidence" value="ECO:0007669"/>
    <property type="project" value="UniProtKB-KW"/>
</dbReference>
<keyword evidence="5" id="KW-0479">Metal-binding</keyword>
<evidence type="ECO:0000256" key="6">
    <source>
        <dbReference type="ARBA" id="ARBA00022741"/>
    </source>
</evidence>
<dbReference type="GO" id="GO:0005525">
    <property type="term" value="F:GTP binding"/>
    <property type="evidence" value="ECO:0007669"/>
    <property type="project" value="InterPro"/>
</dbReference>
<comment type="caution">
    <text evidence="10">The sequence shown here is derived from an EMBL/GenBank/DDBJ whole genome shotgun (WGS) entry which is preliminary data.</text>
</comment>
<feature type="region of interest" description="Disordered" evidence="7">
    <location>
        <begin position="131"/>
        <end position="195"/>
    </location>
</feature>
<protein>
    <recommendedName>
        <fullName evidence="3">RING-type E3 ubiquitin transferase</fullName>
        <ecNumber evidence="3">2.3.2.27</ecNumber>
    </recommendedName>
</protein>
<dbReference type="GO" id="GO:0007219">
    <property type="term" value="P:Notch signaling pathway"/>
    <property type="evidence" value="ECO:0007669"/>
    <property type="project" value="InterPro"/>
</dbReference>
<feature type="compositionally biased region" description="Polar residues" evidence="7">
    <location>
        <begin position="546"/>
        <end position="563"/>
    </location>
</feature>
<feature type="region of interest" description="Disordered" evidence="7">
    <location>
        <begin position="720"/>
        <end position="790"/>
    </location>
</feature>
<accession>A0A8J7T6Y4</accession>
<feature type="compositionally biased region" description="Polar residues" evidence="7">
    <location>
        <begin position="761"/>
        <end position="773"/>
    </location>
</feature>
<dbReference type="GO" id="GO:0061630">
    <property type="term" value="F:ubiquitin protein ligase activity"/>
    <property type="evidence" value="ECO:0007669"/>
    <property type="project" value="UniProtKB-EC"/>
</dbReference>
<dbReference type="GO" id="GO:0016567">
    <property type="term" value="P:protein ubiquitination"/>
    <property type="evidence" value="ECO:0007669"/>
    <property type="project" value="UniProtKB-UniPathway"/>
</dbReference>